<dbReference type="AlphaFoldDB" id="A0A8J6E2D0"/>
<feature type="compositionally biased region" description="Low complexity" evidence="2">
    <location>
        <begin position="661"/>
        <end position="671"/>
    </location>
</feature>
<sequence length="1214" mass="131611">MSSDKVMVPSREKRAQLRELISELEGYAAQSDERLKDALADRNSALFKLSAIADDENEVNDRVFAKFIDLSGSEMAEKGAILSLLRTRYSKLLLSVPRVIKHFEYDLNAAMALAKDLKAENKLLRRRMEDTKTKMTSQTERLVVADDVQRKLQGQVEKLQRESQHAQEELEAYHITFKSQRERTNAITARIEKERDAWLARINFQRAAVAAEGMEASEFVPEVDVESLIARLTVVMRDASTTAAPTLTVTEVQTEEAEPVDQVDSVLSESDAEQEPEAEAEVGEVEKKKEPASPKKKPAHSRRRRRRSIRPKAKPADPDEDPTPVLSSPQPDDQPSPTVPGPRSRSRAMAGMDVPELIVTVESSRAESQRVNPVTFTPEAVAVEESTGPMRLTGDMTTVLDTTDRLEVERRRRKSVLVLRHDAETQTDVVKEVVRTRQPRAELERVGGCMPRSRGADAVLPAITQPAAVTKPETPAPIPSIALHSVTSNPTSPVPVDMGGLSGVDHTLTGSAEASDDEGECAAMSDDGGYTTETGSATGMDSGADTGSDVVSALSLPMDDQPTPSYSNTVPLASISEDGPKYRRKSIQVHLAVTDAAEDNDTSAALDNNRRLSLALSPRGKGTGRRSVSTPKRISHTGGAGALSAQGTPPTSRSPRRRASSAHTSASEEPSQAQNFLLKGTTQIPPAIKPGFGLARIAAKKTNGGGVERILDKYGAPLDPISSDPNALPVPGNPAGILAVDPRTVQFKAASIHRSLPLENGIGDNVPAGSPLAARVRRFTALLQASKHRQENTNNLLAQSKLKQFITTKPGKRSAKPKQWLIKVIRDLLQSKIQADYLAFDLSQITSSLDDFYLEVVTAKYGLKQLVDQHILSLLATVSQYKDRTPEISTFHDILLGLWPLDMQAFALHALALTERAPVGVMVPSDRDPSKSIHIDLIRATFVVHATLGIFGEGVAEEASRVAAAASVDVTETIPDSATRAQKTARPSIARRIDIFVFLHLLVMAYRGAMVRARRQAQELFDRVATSAHLTQAEFIAFLGLVLGEPAAHVPAIQLYEAALDAVREPGVSLDAALGALLASGLGLARLASVDIVDEAQDLTVLRIAKFHIDDLKPTIADIITHMSSNGQTAHANNLRDLLDRLDARLVSAANPWDVVREHVMFMSGVISAITGADPLRVSGSGAMAKLFRYRNVGTLDRDLLALRQALLGWLPVS</sequence>
<evidence type="ECO:0000256" key="2">
    <source>
        <dbReference type="SAM" id="MobiDB-lite"/>
    </source>
</evidence>
<dbReference type="PANTHER" id="PTHR34894:SF5">
    <property type="entry name" value="EF-HAND DOMAIN-CONTAINING PROTEIN"/>
    <property type="match status" value="1"/>
</dbReference>
<feature type="region of interest" description="Disordered" evidence="2">
    <location>
        <begin position="609"/>
        <end position="672"/>
    </location>
</feature>
<name>A0A8J6E2D0_9EUKA</name>
<feature type="coiled-coil region" evidence="1">
    <location>
        <begin position="107"/>
        <end position="176"/>
    </location>
</feature>
<comment type="caution">
    <text evidence="3">The sequence shown here is derived from an EMBL/GenBank/DDBJ whole genome shotgun (WGS) entry which is preliminary data.</text>
</comment>
<reference evidence="3" key="1">
    <citation type="submission" date="2021-05" db="EMBL/GenBank/DDBJ databases">
        <title>A free-living protist that lacks canonical eukaryotic 1 DNA replication and segregation systems.</title>
        <authorList>
            <person name="Salas-Leiva D.E."/>
            <person name="Tromer E.C."/>
            <person name="Curtis B.A."/>
            <person name="Jerlstrom-Hultqvist J."/>
            <person name="Kolisko M."/>
            <person name="Yi Z."/>
            <person name="Salas-Leiva J.S."/>
            <person name="Gallot-Lavallee L."/>
            <person name="Kops G.J.P.L."/>
            <person name="Archibald J.M."/>
            <person name="Simpson A.G.B."/>
            <person name="Roger A.J."/>
        </authorList>
    </citation>
    <scope>NUCLEOTIDE SEQUENCE</scope>
    <source>
        <strain evidence="3">BICM</strain>
    </source>
</reference>
<protein>
    <submittedName>
        <fullName evidence="3">Chromosome partition protein Smc</fullName>
    </submittedName>
</protein>
<feature type="region of interest" description="Disordered" evidence="2">
    <location>
        <begin position="246"/>
        <end position="351"/>
    </location>
</feature>
<dbReference type="PANTHER" id="PTHR34894">
    <property type="entry name" value="SAM-DEPENDENT METHYLTRANSFERASE RSMI, CONSERVED SITE"/>
    <property type="match status" value="1"/>
</dbReference>
<dbReference type="EMBL" id="JAHDYR010000002">
    <property type="protein sequence ID" value="KAG9397464.1"/>
    <property type="molecule type" value="Genomic_DNA"/>
</dbReference>
<feature type="compositionally biased region" description="Basic residues" evidence="2">
    <location>
        <begin position="294"/>
        <end position="313"/>
    </location>
</feature>
<proteinExistence type="predicted"/>
<evidence type="ECO:0000256" key="1">
    <source>
        <dbReference type="SAM" id="Coils"/>
    </source>
</evidence>
<evidence type="ECO:0000313" key="4">
    <source>
        <dbReference type="Proteomes" id="UP000717585"/>
    </source>
</evidence>
<feature type="compositionally biased region" description="Basic and acidic residues" evidence="2">
    <location>
        <begin position="284"/>
        <end position="293"/>
    </location>
</feature>
<organism evidence="3 4">
    <name type="scientific">Carpediemonas membranifera</name>
    <dbReference type="NCBI Taxonomy" id="201153"/>
    <lineage>
        <taxon>Eukaryota</taxon>
        <taxon>Metamonada</taxon>
        <taxon>Carpediemonas-like organisms</taxon>
        <taxon>Carpediemonas</taxon>
    </lineage>
</organism>
<feature type="compositionally biased region" description="Polar residues" evidence="2">
    <location>
        <begin position="562"/>
        <end position="571"/>
    </location>
</feature>
<accession>A0A8J6E2D0</accession>
<feature type="region of interest" description="Disordered" evidence="2">
    <location>
        <begin position="502"/>
        <end position="581"/>
    </location>
</feature>
<keyword evidence="4" id="KW-1185">Reference proteome</keyword>
<keyword evidence="1" id="KW-0175">Coiled coil</keyword>
<evidence type="ECO:0000313" key="3">
    <source>
        <dbReference type="EMBL" id="KAG9397464.1"/>
    </source>
</evidence>
<dbReference type="Proteomes" id="UP000717585">
    <property type="component" value="Unassembled WGS sequence"/>
</dbReference>
<feature type="compositionally biased region" description="Acidic residues" evidence="2">
    <location>
        <begin position="270"/>
        <end position="283"/>
    </location>
</feature>
<gene>
    <name evidence="3" type="ORF">J8273_0960</name>
</gene>